<evidence type="ECO:0000313" key="3">
    <source>
        <dbReference type="Proteomes" id="UP000720595"/>
    </source>
</evidence>
<reference evidence="2 3" key="1">
    <citation type="submission" date="2021-01" db="EMBL/GenBank/DDBJ databases">
        <title>Genomic Encyclopedia of Type Strains, Phase IV (KMG-IV): sequencing the most valuable type-strain genomes for metagenomic binning, comparative biology and taxonomic classification.</title>
        <authorList>
            <person name="Goeker M."/>
        </authorList>
    </citation>
    <scope>NUCLEOTIDE SEQUENCE [LARGE SCALE GENOMIC DNA]</scope>
    <source>
        <strain evidence="2 3">DSM 21461</strain>
    </source>
</reference>
<protein>
    <submittedName>
        <fullName evidence="2">Uncharacterized protein</fullName>
    </submittedName>
</protein>
<dbReference type="RefSeq" id="WP_205051193.1">
    <property type="nucleotide sequence ID" value="NZ_JAFBDH010000001.1"/>
</dbReference>
<feature type="signal peptide" evidence="1">
    <location>
        <begin position="1"/>
        <end position="24"/>
    </location>
</feature>
<proteinExistence type="predicted"/>
<dbReference type="EMBL" id="JAFBDH010000001">
    <property type="protein sequence ID" value="MBM7549462.1"/>
    <property type="molecule type" value="Genomic_DNA"/>
</dbReference>
<evidence type="ECO:0000256" key="1">
    <source>
        <dbReference type="SAM" id="SignalP"/>
    </source>
</evidence>
<accession>A0ABS2MHH0</accession>
<organism evidence="2 3">
    <name type="scientific">Peptoniphilus gorbachii</name>
    <dbReference type="NCBI Taxonomy" id="411567"/>
    <lineage>
        <taxon>Bacteria</taxon>
        <taxon>Bacillati</taxon>
        <taxon>Bacillota</taxon>
        <taxon>Tissierellia</taxon>
        <taxon>Tissierellales</taxon>
        <taxon>Peptoniphilaceae</taxon>
        <taxon>Peptoniphilus</taxon>
    </lineage>
</organism>
<gene>
    <name evidence="2" type="ORF">JOD41_000177</name>
</gene>
<feature type="chain" id="PRO_5047368043" evidence="1">
    <location>
        <begin position="25"/>
        <end position="202"/>
    </location>
</feature>
<evidence type="ECO:0000313" key="2">
    <source>
        <dbReference type="EMBL" id="MBM7549462.1"/>
    </source>
</evidence>
<keyword evidence="1" id="KW-0732">Signal</keyword>
<comment type="caution">
    <text evidence="2">The sequence shown here is derived from an EMBL/GenBank/DDBJ whole genome shotgun (WGS) entry which is preliminary data.</text>
</comment>
<name>A0ABS2MHH0_9FIRM</name>
<keyword evidence="3" id="KW-1185">Reference proteome</keyword>
<dbReference type="Proteomes" id="UP000720595">
    <property type="component" value="Unassembled WGS sequence"/>
</dbReference>
<sequence length="202" mass="22983">MKYLKKISLLLLVLMMLVPTFTFAQEMNLESIKEQIKETIDYSDSELYGFKYSDRSVRTVADFAIYHRKEAKLSMADDAFNKDLSKVEDKGDSYEITLYTKPVSKEILGKVYEADCTGITPVIDGEEIAVEAFGSKKAVHNKNKNVPEGFKFTILKDDLEEEKVGEYNKYFKIKFTTNLADSGFLGKIGAAMMNPNARFFVK</sequence>